<evidence type="ECO:0000256" key="1">
    <source>
        <dbReference type="SAM" id="MobiDB-lite"/>
    </source>
</evidence>
<dbReference type="AlphaFoldDB" id="A0AAW2DYN8"/>
<dbReference type="Proteomes" id="UP001459277">
    <property type="component" value="Unassembled WGS sequence"/>
</dbReference>
<dbReference type="EMBL" id="JAZDWU010000001">
    <property type="protein sequence ID" value="KAL0014633.1"/>
    <property type="molecule type" value="Genomic_DNA"/>
</dbReference>
<keyword evidence="2" id="KW-1133">Transmembrane helix</keyword>
<keyword evidence="2" id="KW-0812">Transmembrane</keyword>
<sequence>MRNHNNNNNNHNNHSEERFNGRDFLLKRLYSFGFEWNLASERMVMEPATTSPWRGFFLLLERFAGSGNGVGGGSSRRTKSMMSPMFMRLLVAIAGAVAFSSSWLRPGDLEALLSPDKFNRRAQLPKGNKKGVGGGLGEEKREKKKKREPNQY</sequence>
<proteinExistence type="predicted"/>
<comment type="caution">
    <text evidence="3">The sequence shown here is derived from an EMBL/GenBank/DDBJ whole genome shotgun (WGS) entry which is preliminary data.</text>
</comment>
<evidence type="ECO:0000256" key="2">
    <source>
        <dbReference type="SAM" id="Phobius"/>
    </source>
</evidence>
<keyword evidence="4" id="KW-1185">Reference proteome</keyword>
<name>A0AAW2DYN8_9ROSI</name>
<reference evidence="3 4" key="1">
    <citation type="submission" date="2024-01" db="EMBL/GenBank/DDBJ databases">
        <title>A telomere-to-telomere, gap-free genome of sweet tea (Lithocarpus litseifolius).</title>
        <authorList>
            <person name="Zhou J."/>
        </authorList>
    </citation>
    <scope>NUCLEOTIDE SEQUENCE [LARGE SCALE GENOMIC DNA]</scope>
    <source>
        <strain evidence="3">Zhou-2022a</strain>
        <tissue evidence="3">Leaf</tissue>
    </source>
</reference>
<organism evidence="3 4">
    <name type="scientific">Lithocarpus litseifolius</name>
    <dbReference type="NCBI Taxonomy" id="425828"/>
    <lineage>
        <taxon>Eukaryota</taxon>
        <taxon>Viridiplantae</taxon>
        <taxon>Streptophyta</taxon>
        <taxon>Embryophyta</taxon>
        <taxon>Tracheophyta</taxon>
        <taxon>Spermatophyta</taxon>
        <taxon>Magnoliopsida</taxon>
        <taxon>eudicotyledons</taxon>
        <taxon>Gunneridae</taxon>
        <taxon>Pentapetalae</taxon>
        <taxon>rosids</taxon>
        <taxon>fabids</taxon>
        <taxon>Fagales</taxon>
        <taxon>Fagaceae</taxon>
        <taxon>Lithocarpus</taxon>
    </lineage>
</organism>
<protein>
    <submittedName>
        <fullName evidence="3">Uncharacterized protein</fullName>
    </submittedName>
</protein>
<evidence type="ECO:0000313" key="3">
    <source>
        <dbReference type="EMBL" id="KAL0014633.1"/>
    </source>
</evidence>
<accession>A0AAW2DYN8</accession>
<evidence type="ECO:0000313" key="4">
    <source>
        <dbReference type="Proteomes" id="UP001459277"/>
    </source>
</evidence>
<feature type="transmembrane region" description="Helical" evidence="2">
    <location>
        <begin position="85"/>
        <end position="104"/>
    </location>
</feature>
<feature type="compositionally biased region" description="Basic residues" evidence="1">
    <location>
        <begin position="142"/>
        <end position="152"/>
    </location>
</feature>
<feature type="region of interest" description="Disordered" evidence="1">
    <location>
        <begin position="120"/>
        <end position="152"/>
    </location>
</feature>
<gene>
    <name evidence="3" type="ORF">SO802_001702</name>
</gene>
<keyword evidence="2" id="KW-0472">Membrane</keyword>